<dbReference type="SUPFAM" id="SSF47413">
    <property type="entry name" value="lambda repressor-like DNA-binding domains"/>
    <property type="match status" value="1"/>
</dbReference>
<dbReference type="CDD" id="cd06267">
    <property type="entry name" value="PBP1_LacI_sugar_binding-like"/>
    <property type="match status" value="1"/>
</dbReference>
<evidence type="ECO:0000313" key="7">
    <source>
        <dbReference type="Proteomes" id="UP001501470"/>
    </source>
</evidence>
<dbReference type="InterPro" id="IPR028082">
    <property type="entry name" value="Peripla_BP_I"/>
</dbReference>
<organism evidence="6 7">
    <name type="scientific">Dactylosporangium maewongense</name>
    <dbReference type="NCBI Taxonomy" id="634393"/>
    <lineage>
        <taxon>Bacteria</taxon>
        <taxon>Bacillati</taxon>
        <taxon>Actinomycetota</taxon>
        <taxon>Actinomycetes</taxon>
        <taxon>Micromonosporales</taxon>
        <taxon>Micromonosporaceae</taxon>
        <taxon>Dactylosporangium</taxon>
    </lineage>
</organism>
<dbReference type="PROSITE" id="PS50932">
    <property type="entry name" value="HTH_LACI_2"/>
    <property type="match status" value="1"/>
</dbReference>
<accession>A0ABN2C2Z3</accession>
<dbReference type="CDD" id="cd01392">
    <property type="entry name" value="HTH_LacI"/>
    <property type="match status" value="1"/>
</dbReference>
<sequence>MRFSRRVTIRQVATRAGVSEAAVSYALNGRSGVSEMTRAKVLAAARELGWAPNLAARSLGLSRANAIGLVLVRPPRVLIVDSYLTQMLSGVEAELNRNGMSLLLHLVDEVDDTVDVYRRWFAGRHVDGVIVTDVRPQDPRIDALVELGLPAAVIGGHTGPDTISSVDADAAGTAARVADYLRALGHRSFARVAGVAELLHTRQRDAAFAAAVDRAGLDRHRVLHTNYSAVDGMRAMLDLMSGADPPTAVVFDNDVMAAAALKVVHDLGRSVPGDVSVIAWDDSDLCQITVPAITAVEQTPAHQAELTARALLRTLHTGDVSHITLPPGTLHVRESTRPLRPRHP</sequence>
<dbReference type="InterPro" id="IPR000843">
    <property type="entry name" value="HTH_LacI"/>
</dbReference>
<dbReference type="Pfam" id="PF00356">
    <property type="entry name" value="LacI"/>
    <property type="match status" value="1"/>
</dbReference>
<dbReference type="Proteomes" id="UP001501470">
    <property type="component" value="Unassembled WGS sequence"/>
</dbReference>
<dbReference type="SUPFAM" id="SSF53822">
    <property type="entry name" value="Periplasmic binding protein-like I"/>
    <property type="match status" value="1"/>
</dbReference>
<evidence type="ECO:0000256" key="2">
    <source>
        <dbReference type="ARBA" id="ARBA00023125"/>
    </source>
</evidence>
<dbReference type="PANTHER" id="PTHR30146">
    <property type="entry name" value="LACI-RELATED TRANSCRIPTIONAL REPRESSOR"/>
    <property type="match status" value="1"/>
</dbReference>
<reference evidence="6 7" key="1">
    <citation type="journal article" date="2019" name="Int. J. Syst. Evol. Microbiol.">
        <title>The Global Catalogue of Microorganisms (GCM) 10K type strain sequencing project: providing services to taxonomists for standard genome sequencing and annotation.</title>
        <authorList>
            <consortium name="The Broad Institute Genomics Platform"/>
            <consortium name="The Broad Institute Genome Sequencing Center for Infectious Disease"/>
            <person name="Wu L."/>
            <person name="Ma J."/>
        </authorList>
    </citation>
    <scope>NUCLEOTIDE SEQUENCE [LARGE SCALE GENOMIC DNA]</scope>
    <source>
        <strain evidence="6 7">JCM 15933</strain>
    </source>
</reference>
<gene>
    <name evidence="6" type="ORF">GCM10009827_084970</name>
</gene>
<dbReference type="Pfam" id="PF13377">
    <property type="entry name" value="Peripla_BP_3"/>
    <property type="match status" value="1"/>
</dbReference>
<keyword evidence="1" id="KW-0805">Transcription regulation</keyword>
<keyword evidence="2 6" id="KW-0238">DNA-binding</keyword>
<keyword evidence="3" id="KW-0804">Transcription</keyword>
<evidence type="ECO:0000256" key="3">
    <source>
        <dbReference type="ARBA" id="ARBA00023163"/>
    </source>
</evidence>
<comment type="caution">
    <text evidence="6">The sequence shown here is derived from an EMBL/GenBank/DDBJ whole genome shotgun (WGS) entry which is preliminary data.</text>
</comment>
<dbReference type="Gene3D" id="1.10.260.40">
    <property type="entry name" value="lambda repressor-like DNA-binding domains"/>
    <property type="match status" value="1"/>
</dbReference>
<dbReference type="GO" id="GO:0003677">
    <property type="term" value="F:DNA binding"/>
    <property type="evidence" value="ECO:0007669"/>
    <property type="project" value="UniProtKB-KW"/>
</dbReference>
<proteinExistence type="predicted"/>
<evidence type="ECO:0000313" key="6">
    <source>
        <dbReference type="EMBL" id="GAA1551378.1"/>
    </source>
</evidence>
<dbReference type="EMBL" id="BAAAQD010000022">
    <property type="protein sequence ID" value="GAA1551378.1"/>
    <property type="molecule type" value="Genomic_DNA"/>
</dbReference>
<dbReference type="SMART" id="SM00354">
    <property type="entry name" value="HTH_LACI"/>
    <property type="match status" value="1"/>
</dbReference>
<dbReference type="InterPro" id="IPR010982">
    <property type="entry name" value="Lambda_DNA-bd_dom_sf"/>
</dbReference>
<dbReference type="PANTHER" id="PTHR30146:SF155">
    <property type="entry name" value="ALANINE RACEMASE"/>
    <property type="match status" value="1"/>
</dbReference>
<keyword evidence="7" id="KW-1185">Reference proteome</keyword>
<dbReference type="RefSeq" id="WP_344509475.1">
    <property type="nucleotide sequence ID" value="NZ_BAAAQD010000022.1"/>
</dbReference>
<evidence type="ECO:0000256" key="1">
    <source>
        <dbReference type="ARBA" id="ARBA00023015"/>
    </source>
</evidence>
<dbReference type="Gene3D" id="3.40.50.2300">
    <property type="match status" value="2"/>
</dbReference>
<protein>
    <submittedName>
        <fullName evidence="6">LacI family DNA-binding transcriptional regulator</fullName>
    </submittedName>
</protein>
<feature type="region of interest" description="Disordered" evidence="4">
    <location>
        <begin position="325"/>
        <end position="344"/>
    </location>
</feature>
<feature type="domain" description="HTH lacI-type" evidence="5">
    <location>
        <begin position="7"/>
        <end position="61"/>
    </location>
</feature>
<evidence type="ECO:0000256" key="4">
    <source>
        <dbReference type="SAM" id="MobiDB-lite"/>
    </source>
</evidence>
<dbReference type="InterPro" id="IPR046335">
    <property type="entry name" value="LacI/GalR-like_sensor"/>
</dbReference>
<name>A0ABN2C2Z3_9ACTN</name>
<evidence type="ECO:0000259" key="5">
    <source>
        <dbReference type="PROSITE" id="PS50932"/>
    </source>
</evidence>